<sequence length="556" mass="60976">MATTTVVNTRTKFDRCISSFDCGHAGAPTLVLPIKPWISFLRHVYGFYYDRRLRMRNGKPVTAINGYSGGGAVAGVGKADGSEGDNDSSEPIKLKKELGLLHGCTFIIGIVVGSGIFVSPKGVLLEAGSPGLSVIVWAICGMMALVGAMCYAELGTCIPDSGADYAYIKEIYGGLPAFLYLWVANVIIIPTGNAITAFTFASYILNPLFPDCGPPKVAVTVLGATCVAFIVFINCANVRWAARVQGIFTATKIFALLIVVVVGFYTLISGKSETWKHPFENTNKDIGHIALSFYAGLYSYSGWNFLNFVTEELKDPYKNLPRAIWISLPIITSVYVFANIAYFAVLSPLEMKESEAVAVTFADKTLGVMAWIMPLFVSCSTFGGLNGAIFAGSRLCFVGARAKHFPEFLAMINIKYFTPMPALMFGGLMAITYLCIGNIYKLINYMAFVEAIFFGITISGLLYLRKTRPNMKRPIKVHICFPIFYLCILIFLTVMSLTSNPRECFVGIIVVCTGIPIYCFGVMWKRKPKIIRNALSKITILIQKCTLAMPQQDPFE</sequence>
<proteinExistence type="inferred from homology"/>
<dbReference type="InterPro" id="IPR002293">
    <property type="entry name" value="AA/rel_permease1"/>
</dbReference>
<evidence type="ECO:0000256" key="7">
    <source>
        <dbReference type="ARBA" id="ARBA00023136"/>
    </source>
</evidence>
<dbReference type="PANTHER" id="PTHR11785">
    <property type="entry name" value="AMINO ACID TRANSPORTER"/>
    <property type="match status" value="1"/>
</dbReference>
<organism evidence="9 10">
    <name type="scientific">Octopus sinensis</name>
    <name type="common">East Asian common octopus</name>
    <dbReference type="NCBI Taxonomy" id="2607531"/>
    <lineage>
        <taxon>Eukaryota</taxon>
        <taxon>Metazoa</taxon>
        <taxon>Spiralia</taxon>
        <taxon>Lophotrochozoa</taxon>
        <taxon>Mollusca</taxon>
        <taxon>Cephalopoda</taxon>
        <taxon>Coleoidea</taxon>
        <taxon>Octopodiformes</taxon>
        <taxon>Octopoda</taxon>
        <taxon>Incirrata</taxon>
        <taxon>Octopodidae</taxon>
        <taxon>Octopus</taxon>
    </lineage>
</organism>
<keyword evidence="6 8" id="KW-1133">Transmembrane helix</keyword>
<feature type="transmembrane region" description="Helical" evidence="8">
    <location>
        <begin position="217"/>
        <end position="235"/>
    </location>
</feature>
<name>A0A6P7T646_9MOLL</name>
<keyword evidence="9" id="KW-1185">Reference proteome</keyword>
<feature type="transmembrane region" description="Helical" evidence="8">
    <location>
        <begin position="98"/>
        <end position="119"/>
    </location>
</feature>
<dbReference type="RefSeq" id="XP_029645880.2">
    <property type="nucleotide sequence ID" value="XM_029790020.2"/>
</dbReference>
<keyword evidence="3" id="KW-0813">Transport</keyword>
<gene>
    <name evidence="10" type="primary">LOC115219764</name>
</gene>
<evidence type="ECO:0000256" key="4">
    <source>
        <dbReference type="ARBA" id="ARBA00022475"/>
    </source>
</evidence>
<feature type="transmembrane region" description="Helical" evidence="8">
    <location>
        <begin position="505"/>
        <end position="524"/>
    </location>
</feature>
<dbReference type="PANTHER" id="PTHR11785:SF528">
    <property type="entry name" value="AMINO ACID TRANSPORTER PROTEIN JHI-21"/>
    <property type="match status" value="1"/>
</dbReference>
<evidence type="ECO:0000313" key="9">
    <source>
        <dbReference type="Proteomes" id="UP000515154"/>
    </source>
</evidence>
<comment type="similarity">
    <text evidence="2">Belongs to the amino acid-polyamine-organocation (APC) superfamily. L-type amino acid transporter (LAT) (TC 2.A.3.8) family.</text>
</comment>
<feature type="transmembrane region" description="Helical" evidence="8">
    <location>
        <begin position="371"/>
        <end position="395"/>
    </location>
</feature>
<feature type="transmembrane region" description="Helical" evidence="8">
    <location>
        <begin position="247"/>
        <end position="268"/>
    </location>
</feature>
<dbReference type="FunFam" id="1.20.1740.10:FF:000003">
    <property type="entry name" value="Y+L amino acid transporter 1 isoform X1"/>
    <property type="match status" value="1"/>
</dbReference>
<evidence type="ECO:0000256" key="1">
    <source>
        <dbReference type="ARBA" id="ARBA00004651"/>
    </source>
</evidence>
<feature type="transmembrane region" description="Helical" evidence="8">
    <location>
        <begin position="416"/>
        <end position="439"/>
    </location>
</feature>
<feature type="transmembrane region" description="Helical" evidence="8">
    <location>
        <begin position="131"/>
        <end position="152"/>
    </location>
</feature>
<evidence type="ECO:0000256" key="5">
    <source>
        <dbReference type="ARBA" id="ARBA00022692"/>
    </source>
</evidence>
<keyword evidence="5 8" id="KW-0812">Transmembrane</keyword>
<comment type="subcellular location">
    <subcellularLocation>
        <location evidence="1">Cell membrane</location>
        <topology evidence="1">Multi-pass membrane protein</topology>
    </subcellularLocation>
</comment>
<feature type="transmembrane region" description="Helical" evidence="8">
    <location>
        <begin position="179"/>
        <end position="205"/>
    </location>
</feature>
<dbReference type="InterPro" id="IPR050598">
    <property type="entry name" value="AminoAcid_Transporter"/>
</dbReference>
<accession>A0A6P7T646</accession>
<evidence type="ECO:0000313" key="10">
    <source>
        <dbReference type="RefSeq" id="XP_029645880.2"/>
    </source>
</evidence>
<feature type="transmembrane region" description="Helical" evidence="8">
    <location>
        <begin position="445"/>
        <end position="465"/>
    </location>
</feature>
<evidence type="ECO:0000256" key="6">
    <source>
        <dbReference type="ARBA" id="ARBA00022989"/>
    </source>
</evidence>
<evidence type="ECO:0000256" key="3">
    <source>
        <dbReference type="ARBA" id="ARBA00022448"/>
    </source>
</evidence>
<dbReference type="AlphaFoldDB" id="A0A6P7T646"/>
<evidence type="ECO:0000256" key="8">
    <source>
        <dbReference type="SAM" id="Phobius"/>
    </source>
</evidence>
<dbReference type="Pfam" id="PF13520">
    <property type="entry name" value="AA_permease_2"/>
    <property type="match status" value="1"/>
</dbReference>
<evidence type="ECO:0000256" key="2">
    <source>
        <dbReference type="ARBA" id="ARBA00007040"/>
    </source>
</evidence>
<keyword evidence="4" id="KW-1003">Cell membrane</keyword>
<dbReference type="Proteomes" id="UP000515154">
    <property type="component" value="Linkage group LG1"/>
</dbReference>
<feature type="transmembrane region" description="Helical" evidence="8">
    <location>
        <begin position="322"/>
        <end position="345"/>
    </location>
</feature>
<protein>
    <submittedName>
        <fullName evidence="10">Large neutral amino acids transporter small subunit 2 isoform X1</fullName>
    </submittedName>
</protein>
<keyword evidence="7 8" id="KW-0472">Membrane</keyword>
<feature type="transmembrane region" description="Helical" evidence="8">
    <location>
        <begin position="288"/>
        <end position="310"/>
    </location>
</feature>
<dbReference type="Gene3D" id="1.20.1740.10">
    <property type="entry name" value="Amino acid/polyamine transporter I"/>
    <property type="match status" value="1"/>
</dbReference>
<dbReference type="GO" id="GO:0015179">
    <property type="term" value="F:L-amino acid transmembrane transporter activity"/>
    <property type="evidence" value="ECO:0007669"/>
    <property type="project" value="TreeGrafter"/>
</dbReference>
<dbReference type="GO" id="GO:0005886">
    <property type="term" value="C:plasma membrane"/>
    <property type="evidence" value="ECO:0007669"/>
    <property type="project" value="UniProtKB-SubCell"/>
</dbReference>
<feature type="transmembrane region" description="Helical" evidence="8">
    <location>
        <begin position="477"/>
        <end position="499"/>
    </location>
</feature>
<reference evidence="10" key="1">
    <citation type="submission" date="2025-08" db="UniProtKB">
        <authorList>
            <consortium name="RefSeq"/>
        </authorList>
    </citation>
    <scope>IDENTIFICATION</scope>
</reference>